<protein>
    <recommendedName>
        <fullName evidence="12">CTP synthase</fullName>
        <ecNumber evidence="3">6.3.4.2</ecNumber>
    </recommendedName>
</protein>
<comment type="caution">
    <text evidence="15">The sequence shown here is derived from an EMBL/GenBank/DDBJ whole genome shotgun (WGS) entry which is preliminary data.</text>
</comment>
<evidence type="ECO:0000259" key="13">
    <source>
        <dbReference type="Pfam" id="PF00117"/>
    </source>
</evidence>
<dbReference type="InterPro" id="IPR027417">
    <property type="entry name" value="P-loop_NTPase"/>
</dbReference>
<dbReference type="UniPathway" id="UPA00159">
    <property type="reaction ID" value="UER00277"/>
</dbReference>
<dbReference type="CDD" id="cd03113">
    <property type="entry name" value="CTPS_N"/>
    <property type="match status" value="1"/>
</dbReference>
<dbReference type="PANTHER" id="PTHR11550:SF0">
    <property type="entry name" value="CTP SYNTHASE-RELATED"/>
    <property type="match status" value="1"/>
</dbReference>
<dbReference type="PANTHER" id="PTHR11550">
    <property type="entry name" value="CTP SYNTHASE"/>
    <property type="match status" value="1"/>
</dbReference>
<dbReference type="GO" id="GO:0019856">
    <property type="term" value="P:pyrimidine nucleobase biosynthetic process"/>
    <property type="evidence" value="ECO:0007669"/>
    <property type="project" value="TreeGrafter"/>
</dbReference>
<dbReference type="GO" id="GO:0097268">
    <property type="term" value="C:cytoophidium"/>
    <property type="evidence" value="ECO:0007669"/>
    <property type="project" value="UniProtKB-ARBA"/>
</dbReference>
<feature type="domain" description="CTP synthase N-terminal" evidence="14">
    <location>
        <begin position="3"/>
        <end position="273"/>
    </location>
</feature>
<dbReference type="GO" id="GO:0005524">
    <property type="term" value="F:ATP binding"/>
    <property type="evidence" value="ECO:0007669"/>
    <property type="project" value="UniProtKB-KW"/>
</dbReference>
<evidence type="ECO:0000256" key="3">
    <source>
        <dbReference type="ARBA" id="ARBA00012291"/>
    </source>
</evidence>
<dbReference type="SUPFAM" id="SSF52317">
    <property type="entry name" value="Class I glutamine amidotransferase-like"/>
    <property type="match status" value="1"/>
</dbReference>
<evidence type="ECO:0000256" key="1">
    <source>
        <dbReference type="ARBA" id="ARBA00005171"/>
    </source>
</evidence>
<evidence type="ECO:0000256" key="7">
    <source>
        <dbReference type="ARBA" id="ARBA00022840"/>
    </source>
</evidence>
<keyword evidence="8" id="KW-0460">Magnesium</keyword>
<dbReference type="Gene3D" id="3.40.50.880">
    <property type="match status" value="1"/>
</dbReference>
<keyword evidence="10" id="KW-0665">Pyrimidine biosynthesis</keyword>
<dbReference type="HAMAP" id="MF_01227">
    <property type="entry name" value="PyrG"/>
    <property type="match status" value="1"/>
</dbReference>
<gene>
    <name evidence="15" type="ORF">LCGC14_0534040</name>
</gene>
<dbReference type="NCBIfam" id="NF003792">
    <property type="entry name" value="PRK05380.1"/>
    <property type="match status" value="1"/>
</dbReference>
<dbReference type="SUPFAM" id="SSF52540">
    <property type="entry name" value="P-loop containing nucleoside triphosphate hydrolases"/>
    <property type="match status" value="1"/>
</dbReference>
<dbReference type="AlphaFoldDB" id="A0A0F9RUQ2"/>
<dbReference type="GO" id="GO:0005829">
    <property type="term" value="C:cytosol"/>
    <property type="evidence" value="ECO:0007669"/>
    <property type="project" value="TreeGrafter"/>
</dbReference>
<dbReference type="Pfam" id="PF06418">
    <property type="entry name" value="CTP_synth_N"/>
    <property type="match status" value="1"/>
</dbReference>
<dbReference type="GO" id="GO:0042802">
    <property type="term" value="F:identical protein binding"/>
    <property type="evidence" value="ECO:0007669"/>
    <property type="project" value="TreeGrafter"/>
</dbReference>
<dbReference type="EC" id="6.3.4.2" evidence="3"/>
<dbReference type="NCBIfam" id="TIGR00337">
    <property type="entry name" value="PyrG"/>
    <property type="match status" value="1"/>
</dbReference>
<accession>A0A0F9RUQ2</accession>
<dbReference type="EMBL" id="LAZR01000702">
    <property type="protein sequence ID" value="KKN60205.1"/>
    <property type="molecule type" value="Genomic_DNA"/>
</dbReference>
<comment type="similarity">
    <text evidence="2">Belongs to the CTP synthase family.</text>
</comment>
<dbReference type="Gene3D" id="3.40.50.300">
    <property type="entry name" value="P-loop containing nucleotide triphosphate hydrolases"/>
    <property type="match status" value="1"/>
</dbReference>
<evidence type="ECO:0000256" key="2">
    <source>
        <dbReference type="ARBA" id="ARBA00007533"/>
    </source>
</evidence>
<dbReference type="GO" id="GO:0003883">
    <property type="term" value="F:CTP synthase activity"/>
    <property type="evidence" value="ECO:0007669"/>
    <property type="project" value="UniProtKB-EC"/>
</dbReference>
<evidence type="ECO:0000256" key="10">
    <source>
        <dbReference type="ARBA" id="ARBA00022975"/>
    </source>
</evidence>
<name>A0A0F9RUQ2_9ZZZZ</name>
<dbReference type="CDD" id="cd01746">
    <property type="entry name" value="GATase1_CTP_Synthase"/>
    <property type="match status" value="1"/>
</dbReference>
<dbReference type="InterPro" id="IPR004468">
    <property type="entry name" value="CTP_synthase"/>
</dbReference>
<dbReference type="InterPro" id="IPR017926">
    <property type="entry name" value="GATASE"/>
</dbReference>
<evidence type="ECO:0000256" key="8">
    <source>
        <dbReference type="ARBA" id="ARBA00022842"/>
    </source>
</evidence>
<comment type="pathway">
    <text evidence="1">Pyrimidine metabolism; CTP biosynthesis via de novo pathway; CTP from UDP: step 2/2.</text>
</comment>
<dbReference type="InterPro" id="IPR033828">
    <property type="entry name" value="GATase1_CTP_Synthase"/>
</dbReference>
<evidence type="ECO:0000256" key="11">
    <source>
        <dbReference type="ARBA" id="ARBA00047781"/>
    </source>
</evidence>
<dbReference type="GO" id="GO:0046872">
    <property type="term" value="F:metal ion binding"/>
    <property type="evidence" value="ECO:0007669"/>
    <property type="project" value="UniProtKB-KW"/>
</dbReference>
<keyword evidence="4" id="KW-0436">Ligase</keyword>
<evidence type="ECO:0000256" key="6">
    <source>
        <dbReference type="ARBA" id="ARBA00022741"/>
    </source>
</evidence>
<dbReference type="FunFam" id="3.40.50.300:FF:000009">
    <property type="entry name" value="CTP synthase"/>
    <property type="match status" value="1"/>
</dbReference>
<reference evidence="15" key="1">
    <citation type="journal article" date="2015" name="Nature">
        <title>Complex archaea that bridge the gap between prokaryotes and eukaryotes.</title>
        <authorList>
            <person name="Spang A."/>
            <person name="Saw J.H."/>
            <person name="Jorgensen S.L."/>
            <person name="Zaremba-Niedzwiedzka K."/>
            <person name="Martijn J."/>
            <person name="Lind A.E."/>
            <person name="van Eijk R."/>
            <person name="Schleper C."/>
            <person name="Guy L."/>
            <person name="Ettema T.J."/>
        </authorList>
    </citation>
    <scope>NUCLEOTIDE SEQUENCE</scope>
</reference>
<evidence type="ECO:0000256" key="5">
    <source>
        <dbReference type="ARBA" id="ARBA00022723"/>
    </source>
</evidence>
<keyword evidence="7" id="KW-0067">ATP-binding</keyword>
<dbReference type="FunFam" id="3.40.50.880:FF:000002">
    <property type="entry name" value="CTP synthase"/>
    <property type="match status" value="1"/>
</dbReference>
<dbReference type="InterPro" id="IPR029062">
    <property type="entry name" value="Class_I_gatase-like"/>
</dbReference>
<sequence>MTKYVFITGGVISSLGKGVVSASLGAVLQARDLRVTYIKLDPYLNVDPGTMSPYQHGEVFVTDDGTETDLDLGHYERFTGAILGEKNNYTTGKVYQNVITKERRGDYLGSTVQVIPHVTDEIKRCIKRGAYDCDSADSPTHDGYDVAIVEIGGVVGDIESLPFLEAIRQMKIDEGDNVAYVHLTLLPVTVTGELKTKPTQHSVKELRSIGIQPDVLICRADRELPDEERKKIALFTNVPYEAVITVPDVDYLYKVPLSIQGQVDEQIVKKLNLKTQPADMTDWYEIQHKLDNPTNKVTIAIVGKYAGLPDSYKSLTEALIHAGIHSSWPIKDSPTRINIRYIKTEELDEDGIELLKDVDGIIVPGGFGERGMGTKALAVKHARENDIPFLGLCLGMQLAMVEFARNVVGIEDAESAEANPNTPNPIIVIMDEGYGDYGGTLRLGGHEYELFTGSRVRAAYGQNLIRERCRHRYTVNKEYIDVLKENGMVVSGVSYHADRPRVYDHAKRIANEFIEVIELPEHRWFIGVQFHPELTSSPIDGHPLFESFINAACKYKHDKIHEFFKDEDVDC</sequence>
<organism evidence="15">
    <name type="scientific">marine sediment metagenome</name>
    <dbReference type="NCBI Taxonomy" id="412755"/>
    <lineage>
        <taxon>unclassified sequences</taxon>
        <taxon>metagenomes</taxon>
        <taxon>ecological metagenomes</taxon>
    </lineage>
</organism>
<feature type="domain" description="Glutamine amidotransferase" evidence="13">
    <location>
        <begin position="309"/>
        <end position="550"/>
    </location>
</feature>
<proteinExistence type="inferred from homology"/>
<comment type="catalytic activity">
    <reaction evidence="11">
        <text>UTP + L-glutamine + ATP + H2O = CTP + L-glutamate + ADP + phosphate + 2 H(+)</text>
        <dbReference type="Rhea" id="RHEA:26426"/>
        <dbReference type="ChEBI" id="CHEBI:15377"/>
        <dbReference type="ChEBI" id="CHEBI:15378"/>
        <dbReference type="ChEBI" id="CHEBI:29985"/>
        <dbReference type="ChEBI" id="CHEBI:30616"/>
        <dbReference type="ChEBI" id="CHEBI:37563"/>
        <dbReference type="ChEBI" id="CHEBI:43474"/>
        <dbReference type="ChEBI" id="CHEBI:46398"/>
        <dbReference type="ChEBI" id="CHEBI:58359"/>
        <dbReference type="ChEBI" id="CHEBI:456216"/>
        <dbReference type="EC" id="6.3.4.2"/>
    </reaction>
</comment>
<keyword evidence="9" id="KW-0315">Glutamine amidotransferase</keyword>
<evidence type="ECO:0000256" key="12">
    <source>
        <dbReference type="ARBA" id="ARBA00070745"/>
    </source>
</evidence>
<evidence type="ECO:0000256" key="4">
    <source>
        <dbReference type="ARBA" id="ARBA00022598"/>
    </source>
</evidence>
<evidence type="ECO:0000259" key="14">
    <source>
        <dbReference type="Pfam" id="PF06418"/>
    </source>
</evidence>
<evidence type="ECO:0000313" key="15">
    <source>
        <dbReference type="EMBL" id="KKN60205.1"/>
    </source>
</evidence>
<dbReference type="Pfam" id="PF00117">
    <property type="entry name" value="GATase"/>
    <property type="match status" value="1"/>
</dbReference>
<keyword evidence="6" id="KW-0547">Nucleotide-binding</keyword>
<dbReference type="PROSITE" id="PS51273">
    <property type="entry name" value="GATASE_TYPE_1"/>
    <property type="match status" value="1"/>
</dbReference>
<dbReference type="GO" id="GO:0044210">
    <property type="term" value="P:'de novo' CTP biosynthetic process"/>
    <property type="evidence" value="ECO:0007669"/>
    <property type="project" value="UniProtKB-UniPathway"/>
</dbReference>
<keyword evidence="5" id="KW-0479">Metal-binding</keyword>
<evidence type="ECO:0000256" key="9">
    <source>
        <dbReference type="ARBA" id="ARBA00022962"/>
    </source>
</evidence>
<dbReference type="InterPro" id="IPR017456">
    <property type="entry name" value="CTP_synthase_N"/>
</dbReference>